<organism evidence="3 4">
    <name type="scientific">Legionella busanensis</name>
    <dbReference type="NCBI Taxonomy" id="190655"/>
    <lineage>
        <taxon>Bacteria</taxon>
        <taxon>Pseudomonadati</taxon>
        <taxon>Pseudomonadota</taxon>
        <taxon>Gammaproteobacteria</taxon>
        <taxon>Legionellales</taxon>
        <taxon>Legionellaceae</taxon>
        <taxon>Legionella</taxon>
    </lineage>
</organism>
<name>A0A378JQX3_9GAMM</name>
<reference evidence="3 4" key="1">
    <citation type="submission" date="2018-06" db="EMBL/GenBank/DDBJ databases">
        <authorList>
            <consortium name="Pathogen Informatics"/>
            <person name="Doyle S."/>
        </authorList>
    </citation>
    <scope>NUCLEOTIDE SEQUENCE [LARGE SCALE GENOMIC DNA]</scope>
    <source>
        <strain evidence="3 4">NCTC13316</strain>
    </source>
</reference>
<dbReference type="Proteomes" id="UP000254794">
    <property type="component" value="Unassembled WGS sequence"/>
</dbReference>
<feature type="coiled-coil region" evidence="1">
    <location>
        <begin position="1081"/>
        <end position="1115"/>
    </location>
</feature>
<protein>
    <submittedName>
        <fullName evidence="3">Interaptin</fullName>
    </submittedName>
</protein>
<evidence type="ECO:0000256" key="1">
    <source>
        <dbReference type="SAM" id="Coils"/>
    </source>
</evidence>
<keyword evidence="4" id="KW-1185">Reference proteome</keyword>
<feature type="compositionally biased region" description="Basic and acidic residues" evidence="2">
    <location>
        <begin position="1465"/>
        <end position="1474"/>
    </location>
</feature>
<dbReference type="EMBL" id="UGOD01000001">
    <property type="protein sequence ID" value="STX52290.1"/>
    <property type="molecule type" value="Genomic_DNA"/>
</dbReference>
<feature type="region of interest" description="Disordered" evidence="2">
    <location>
        <begin position="1190"/>
        <end position="1210"/>
    </location>
</feature>
<evidence type="ECO:0000313" key="4">
    <source>
        <dbReference type="Proteomes" id="UP000254794"/>
    </source>
</evidence>
<evidence type="ECO:0000256" key="2">
    <source>
        <dbReference type="SAM" id="MobiDB-lite"/>
    </source>
</evidence>
<gene>
    <name evidence="3" type="ORF">NCTC13316_02403</name>
</gene>
<sequence>MPVNVKVVGILKSREFLNNPGSQAALDDLLKRNFGNYTDIRKSFEDNVAFWQPIFGADAVTGGDTFFNDNGQPARNNILKQAAASRAILAVRSLGNDPNPIAALEDIVKASTPDDVRLKFKKPSGTLCNKGGDGLALTIDANTNNEDILTNAATKEIQVEAQYQLLEKRIANAIQANPANLKTKLKYLLDSIDNNNAPNFGRGLQDLVSPPPIDPSLLTLMNPSGLGKLIKNQIAIEYFKRDIKSIYDVYDRSGTSVSDALKLTTSSEFNDTLPDICQLQDPTDKEINEFRAILGENYLERDFIPSQNLSLLQNIINAKDIPNLRSAITNGLNNEPYVVQAVSTPDHLNKYRELAARQILIRRVKEINDETILDELVKCEDLASLKRTLEKYPNLKLDNEIRDAFTIDTVKSIRAAAHVQSSLRKNDFNALSTAAKKSGSYAGTFASVFGIKGLTFNETKNLLEPYFSNPQIILATQEEALLKAAQVKFFDPNTPTATLNNIVTLPHHSNTKNEVLTVLGINARDLPPSLSAKLDKQTHVTNNKSDRLLYKLHAYAVIAQEIKTLVALNLSDPTNTYRNYTNYIDKITAINDSHSVNPKIKALSPLRKNEITSYMVETLVKKNPAHKAQEIRKLLTAKTVEEFKTALTTLGIPDTCHSWVNEKTMQGIQEASIQDAITRKLQDLTGVEQAAYPALMKIINGHTGPPPVSGLDHKQKQIVLQEGFLERLVASRDPDEIKAMLHCKKSEADDIVAQFNRIDLIKKINNAALANQLLSTSTPPLVQEHIDEINEFIASNNKFNDPGQYGNHVDILVGDTRLTRPTFGARLSSNEATQLRLALQNSDLATLTTNIGNQYTRNSTFLDDFSTKDGLVGFPNASAQDKSIRAGRKEVKKFLKTIEKGDNLKDNQIRSIFAAFKDATSRSDLFTRIDTLVANVPNLHATTAASLKRELTSSRYNELKSNFNKAVLFHNVQNPGLLNLQYKTLAKDLKPITAGTEAIKDELDRLSKFTDINWLDPVFQATAAQKAHVLLPKYEALAKACDTVIPTLQYELKRIEAELKSLPTLDELEAAFPARGRTSEQKKHIKEVENYRKELEALESQLRTDLKRYQKVQRVLNGDPDSTDKNGNVQRGLLKTLKDAKEGKGRVRFNNYSSTIEDFSADQVKTRLGQAWGNKRDISEKEEIGYIHKPHEVAPGGNGTSLSSTASSDRRAYDRVADLEPGMAREVTINDGNRYQQGSFIEVREKGDMAPKTDKDGHVNEVEARATIHIRKFPEKQTSPTTGEETPESQQARMNFAFAVASHILATRDGPPTPEDPLVLREGMGPEAEEEAKYIWTALMMLGEAYPYNEDDDPVYFDEKSIIVESARFNPKKELGRIYGFSKDSIAETVFKKHGEHLKSLLGGVKTYLTEKHEKSVNDQEKGAKDIKKIDAKLHDNKKDSAFDRLKTRYTAWRHGDTLRGAVDKAEEKLKSSTDPDLQPVRSVSPSR</sequence>
<feature type="region of interest" description="Disordered" evidence="2">
    <location>
        <begin position="1465"/>
        <end position="1488"/>
    </location>
</feature>
<proteinExistence type="predicted"/>
<keyword evidence="1" id="KW-0175">Coiled coil</keyword>
<evidence type="ECO:0000313" key="3">
    <source>
        <dbReference type="EMBL" id="STX52290.1"/>
    </source>
</evidence>
<accession>A0A378JQX3</accession>
<dbReference type="RefSeq" id="WP_115331859.1">
    <property type="nucleotide sequence ID" value="NZ_CAAAHP010000005.1"/>
</dbReference>
<dbReference type="OrthoDB" id="5653987at2"/>